<reference evidence="2" key="1">
    <citation type="submission" date="2019-11" db="UniProtKB">
        <authorList>
            <consortium name="WormBaseParasite"/>
        </authorList>
    </citation>
    <scope>IDENTIFICATION</scope>
    <source>
        <strain evidence="2">Puerto Rican</strain>
    </source>
</reference>
<dbReference type="Pfam" id="PF15073">
    <property type="entry name" value="SPATA48"/>
    <property type="match status" value="1"/>
</dbReference>
<feature type="region of interest" description="Disordered" evidence="1">
    <location>
        <begin position="132"/>
        <end position="162"/>
    </location>
</feature>
<protein>
    <submittedName>
        <fullName evidence="2">Uncharacterized protein</fullName>
    </submittedName>
</protein>
<dbReference type="PANTHER" id="PTHR34759">
    <property type="entry name" value="SPERMATOGENESIS-ASSOCIATED PROTEIN 48"/>
    <property type="match status" value="1"/>
</dbReference>
<organism evidence="2">
    <name type="scientific">Schistosoma mansoni</name>
    <name type="common">Blood fluke</name>
    <dbReference type="NCBI Taxonomy" id="6183"/>
    <lineage>
        <taxon>Eukaryota</taxon>
        <taxon>Metazoa</taxon>
        <taxon>Spiralia</taxon>
        <taxon>Lophotrochozoa</taxon>
        <taxon>Platyhelminthes</taxon>
        <taxon>Trematoda</taxon>
        <taxon>Digenea</taxon>
        <taxon>Strigeidida</taxon>
        <taxon>Schistosomatoidea</taxon>
        <taxon>Schistosomatidae</taxon>
        <taxon>Schistosoma</taxon>
    </lineage>
</organism>
<evidence type="ECO:0000256" key="1">
    <source>
        <dbReference type="SAM" id="MobiDB-lite"/>
    </source>
</evidence>
<evidence type="ECO:0000313" key="2">
    <source>
        <dbReference type="WBParaSite" id="Smp_347880.2"/>
    </source>
</evidence>
<dbReference type="AlphaFoldDB" id="A0A5K4FH71"/>
<dbReference type="WBParaSite" id="Smp_347880.2">
    <property type="protein sequence ID" value="Smp_347880.2"/>
    <property type="gene ID" value="Smp_347880"/>
</dbReference>
<dbReference type="InParanoid" id="A0A5K4FH71"/>
<sequence>MNVKHLIDDVHKLARQKPPFCSLVFGFVIVLHSYNNTPNSIAQHFEIQGLDMSNPWKENNRNTESDLDVMVREKEENNKNLLPKSENSIKEQEKLKILPQHPPLAILEDSMNISNLVSASPLSHFEAKNNVDRRKPQNMSPGDINAFREGSNMAPPETLNKPLSMHDKLISDQIIRGRFAASLKNEICQPKQLLKTSIFPQLEVLNTRHLTEDDKKAQNYMFTSSYQAAYGNNSGFYGNTYRRLYPIRSSETVADPIRGLMDRDSYYPATKSWIPELFDPVQYDQKQARYLYIKESRPYDFCSYNSRINQIPGYSGSFCTSEKRVDLDNPYHKCKPLNLVRQDIPHEYVFDLNLNMPGYSGYQKKEMRSHDLTSSVSVS</sequence>
<dbReference type="ExpressionAtlas" id="A0A5K4FH71">
    <property type="expression patterns" value="baseline and differential"/>
</dbReference>
<dbReference type="PANTHER" id="PTHR34759:SF1">
    <property type="entry name" value="SPERMATOGENESIS-ASSOCIATED PROTEIN 48"/>
    <property type="match status" value="1"/>
</dbReference>
<proteinExistence type="predicted"/>
<name>A0A5K4FH71_SCHMA</name>
<accession>A0A5K4FH71</accession>
<dbReference type="InterPro" id="IPR027867">
    <property type="entry name" value="SPATA48"/>
</dbReference>